<dbReference type="InterPro" id="IPR008952">
    <property type="entry name" value="Tetraspanin_EC2_sf"/>
</dbReference>
<feature type="transmembrane region" description="Helical" evidence="5">
    <location>
        <begin position="211"/>
        <end position="234"/>
    </location>
</feature>
<evidence type="ECO:0000256" key="5">
    <source>
        <dbReference type="SAM" id="Phobius"/>
    </source>
</evidence>
<accession>A0A8C5C6C1</accession>
<keyword evidence="4 5" id="KW-0472">Membrane</keyword>
<dbReference type="SUPFAM" id="SSF48652">
    <property type="entry name" value="Tetraspanin"/>
    <property type="match status" value="1"/>
</dbReference>
<keyword evidence="2 5" id="KW-0812">Transmembrane</keyword>
<feature type="transmembrane region" description="Helical" evidence="5">
    <location>
        <begin position="46"/>
        <end position="72"/>
    </location>
</feature>
<organism evidence="6 7">
    <name type="scientific">Gadus morhua</name>
    <name type="common">Atlantic cod</name>
    <dbReference type="NCBI Taxonomy" id="8049"/>
    <lineage>
        <taxon>Eukaryota</taxon>
        <taxon>Metazoa</taxon>
        <taxon>Chordata</taxon>
        <taxon>Craniata</taxon>
        <taxon>Vertebrata</taxon>
        <taxon>Euteleostomi</taxon>
        <taxon>Actinopterygii</taxon>
        <taxon>Neopterygii</taxon>
        <taxon>Teleostei</taxon>
        <taxon>Neoteleostei</taxon>
        <taxon>Acanthomorphata</taxon>
        <taxon>Zeiogadaria</taxon>
        <taxon>Gadariae</taxon>
        <taxon>Gadiformes</taxon>
        <taxon>Gadoidei</taxon>
        <taxon>Gadidae</taxon>
        <taxon>Gadus</taxon>
    </lineage>
</organism>
<dbReference type="OrthoDB" id="438211at2759"/>
<evidence type="ECO:0000256" key="4">
    <source>
        <dbReference type="ARBA" id="ARBA00023136"/>
    </source>
</evidence>
<dbReference type="AlphaFoldDB" id="A0A8C5C6C1"/>
<evidence type="ECO:0000256" key="1">
    <source>
        <dbReference type="ARBA" id="ARBA00004141"/>
    </source>
</evidence>
<keyword evidence="7" id="KW-1185">Reference proteome</keyword>
<reference evidence="6" key="1">
    <citation type="submission" date="2025-08" db="UniProtKB">
        <authorList>
            <consortium name="Ensembl"/>
        </authorList>
    </citation>
    <scope>IDENTIFICATION</scope>
</reference>
<evidence type="ECO:0000313" key="6">
    <source>
        <dbReference type="Ensembl" id="ENSGMOP00000056422.1"/>
    </source>
</evidence>
<dbReference type="Proteomes" id="UP000694546">
    <property type="component" value="Chromosome 19"/>
</dbReference>
<feature type="transmembrane region" description="Helical" evidence="5">
    <location>
        <begin position="12"/>
        <end position="34"/>
    </location>
</feature>
<proteinExistence type="predicted"/>
<dbReference type="InterPro" id="IPR018499">
    <property type="entry name" value="Tetraspanin/Peripherin"/>
</dbReference>
<dbReference type="GeneTree" id="ENSGT01150000289694"/>
<comment type="subcellular location">
    <subcellularLocation>
        <location evidence="1">Membrane</location>
        <topology evidence="1">Multi-pass membrane protein</topology>
    </subcellularLocation>
</comment>
<evidence type="ECO:0000256" key="2">
    <source>
        <dbReference type="ARBA" id="ARBA00022692"/>
    </source>
</evidence>
<protein>
    <submittedName>
        <fullName evidence="6">Tetraspanin-8-like</fullName>
    </submittedName>
</protein>
<name>A0A8C5C6C1_GADMO</name>
<dbReference type="GO" id="GO:0016020">
    <property type="term" value="C:membrane"/>
    <property type="evidence" value="ECO:0007669"/>
    <property type="project" value="UniProtKB-SubCell"/>
</dbReference>
<dbReference type="Pfam" id="PF00335">
    <property type="entry name" value="Tetraspanin"/>
    <property type="match status" value="1"/>
</dbReference>
<evidence type="ECO:0000313" key="7">
    <source>
        <dbReference type="Proteomes" id="UP000694546"/>
    </source>
</evidence>
<gene>
    <name evidence="6" type="primary">LOC115532119</name>
</gene>
<sequence length="266" mass="28982">MSKVNACLKRSFIILTCLIGLLSGLTFGFTLFGHGFFHSTEEIEHMIVLITVMYAVAVATLLLAAIGVYGAAKDTSWPLIIFSTGMSLTVLFVAFDIMAIVVFKTVATDILSTENRGHWVTPLDTANGTNIAVLNELQETLMCCGVDKGYQDWGDHIHHTCVCTEDLPECIPAPKNSSLYDGQTSGGTIMIYKQPCIPALVYHAHYLIDTLIAILSMVFILLSTSLVLAILILVQLRRKLNVPPVYYSAEAKAGNYSSLGENGDIE</sequence>
<dbReference type="RefSeq" id="XP_030197520.1">
    <property type="nucleotide sequence ID" value="XM_030341660.1"/>
</dbReference>
<evidence type="ECO:0000256" key="3">
    <source>
        <dbReference type="ARBA" id="ARBA00022989"/>
    </source>
</evidence>
<feature type="transmembrane region" description="Helical" evidence="5">
    <location>
        <begin position="79"/>
        <end position="103"/>
    </location>
</feature>
<dbReference type="GeneID" id="115532119"/>
<reference evidence="6" key="2">
    <citation type="submission" date="2025-09" db="UniProtKB">
        <authorList>
            <consortium name="Ensembl"/>
        </authorList>
    </citation>
    <scope>IDENTIFICATION</scope>
</reference>
<keyword evidence="3 5" id="KW-1133">Transmembrane helix</keyword>
<dbReference type="Ensembl" id="ENSGMOT00000069210.1">
    <property type="protein sequence ID" value="ENSGMOP00000056422.1"/>
    <property type="gene ID" value="ENSGMOG00000026197.1"/>
</dbReference>
<dbReference type="OMA" id="MGRANVW"/>
<dbReference type="Gene3D" id="1.10.1450.10">
    <property type="entry name" value="Tetraspanin"/>
    <property type="match status" value="1"/>
</dbReference>